<geneLocation type="chloroplast" evidence="12"/>
<dbReference type="NCBIfam" id="TIGR00967">
    <property type="entry name" value="3a0501s007"/>
    <property type="match status" value="1"/>
</dbReference>
<keyword evidence="7 9" id="KW-0811">Translocation</keyword>
<keyword evidence="8 9" id="KW-0472">Membrane</keyword>
<reference evidence="12" key="1">
    <citation type="journal article" date="2018" name="Adv. Bot. Res.">
        <title>Evolution of the Plastid Genomes in Diatoms.</title>
        <authorList>
            <person name="Yu M."/>
            <person name="Ashworth M.P."/>
            <person name="Hajrah N.H."/>
            <person name="Khiyami M.A."/>
            <person name="Sabir M.J."/>
            <person name="Alhebshi A.M."/>
            <person name="Al-Malki A.L."/>
            <person name="Sabir J.S.M."/>
            <person name="Theriot E.C."/>
            <person name="Jansen R.K."/>
        </authorList>
    </citation>
    <scope>NUCLEOTIDE SEQUENCE</scope>
</reference>
<comment type="similarity">
    <text evidence="2 9 11">Belongs to the SecY/SEC61-alpha family.</text>
</comment>
<comment type="caution">
    <text evidence="9">Lacks conserved residue(s) required for the propagation of feature annotation.</text>
</comment>
<dbReference type="PRINTS" id="PR00303">
    <property type="entry name" value="SECYTRNLCASE"/>
</dbReference>
<keyword evidence="6 9" id="KW-1133">Transmembrane helix</keyword>
<dbReference type="InterPro" id="IPR023201">
    <property type="entry name" value="SecY_dom_sf"/>
</dbReference>
<evidence type="ECO:0000256" key="3">
    <source>
        <dbReference type="ARBA" id="ARBA00022448"/>
    </source>
</evidence>
<dbReference type="PROSITE" id="PS00755">
    <property type="entry name" value="SECY_1"/>
    <property type="match status" value="1"/>
</dbReference>
<keyword evidence="9" id="KW-0793">Thylakoid</keyword>
<accession>A0A2U9NNR5</accession>
<dbReference type="PIRSF" id="PIRSF004557">
    <property type="entry name" value="SecY"/>
    <property type="match status" value="1"/>
</dbReference>
<dbReference type="GO" id="GO:0065002">
    <property type="term" value="P:intracellular protein transmembrane transport"/>
    <property type="evidence" value="ECO:0007669"/>
    <property type="project" value="UniProtKB-UniRule"/>
</dbReference>
<feature type="transmembrane region" description="Helical" evidence="9">
    <location>
        <begin position="300"/>
        <end position="322"/>
    </location>
</feature>
<feature type="transmembrane region" description="Helical" evidence="9">
    <location>
        <begin position="262"/>
        <end position="280"/>
    </location>
</feature>
<evidence type="ECO:0000256" key="11">
    <source>
        <dbReference type="RuleBase" id="RU004349"/>
    </source>
</evidence>
<feature type="transmembrane region" description="Helical" evidence="9">
    <location>
        <begin position="202"/>
        <end position="223"/>
    </location>
</feature>
<feature type="transmembrane region" description="Helical" evidence="9">
    <location>
        <begin position="112"/>
        <end position="133"/>
    </location>
</feature>
<evidence type="ECO:0000313" key="12">
    <source>
        <dbReference type="EMBL" id="AWT38749.1"/>
    </source>
</evidence>
<evidence type="ECO:0000256" key="7">
    <source>
        <dbReference type="ARBA" id="ARBA00023010"/>
    </source>
</evidence>
<keyword evidence="3 9" id="KW-0813">Transport</keyword>
<dbReference type="GO" id="GO:0006605">
    <property type="term" value="P:protein targeting"/>
    <property type="evidence" value="ECO:0007669"/>
    <property type="project" value="UniProtKB-UniRule"/>
</dbReference>
<dbReference type="EMBL" id="MG755795">
    <property type="protein sequence ID" value="AWT38749.1"/>
    <property type="molecule type" value="Genomic_DNA"/>
</dbReference>
<dbReference type="InterPro" id="IPR030659">
    <property type="entry name" value="SecY_CS"/>
</dbReference>
<evidence type="ECO:0000256" key="1">
    <source>
        <dbReference type="ARBA" id="ARBA00004141"/>
    </source>
</evidence>
<feature type="transmembrane region" description="Helical" evidence="9">
    <location>
        <begin position="12"/>
        <end position="32"/>
    </location>
</feature>
<dbReference type="SUPFAM" id="SSF103491">
    <property type="entry name" value="Preprotein translocase SecY subunit"/>
    <property type="match status" value="1"/>
</dbReference>
<dbReference type="Gene3D" id="1.10.3370.10">
    <property type="entry name" value="SecY subunit domain"/>
    <property type="match status" value="1"/>
</dbReference>
<dbReference type="PANTHER" id="PTHR10906">
    <property type="entry name" value="SECY/SEC61-ALPHA FAMILY MEMBER"/>
    <property type="match status" value="1"/>
</dbReference>
<evidence type="ECO:0000256" key="10">
    <source>
        <dbReference type="RuleBase" id="RU003484"/>
    </source>
</evidence>
<dbReference type="InterPro" id="IPR026593">
    <property type="entry name" value="SecY"/>
</dbReference>
<dbReference type="Pfam" id="PF00344">
    <property type="entry name" value="SecY"/>
    <property type="match status" value="1"/>
</dbReference>
<organism evidence="12">
    <name type="scientific">Licmophora sp</name>
    <dbReference type="NCBI Taxonomy" id="2115823"/>
    <lineage>
        <taxon>Eukaryota</taxon>
        <taxon>Sar</taxon>
        <taxon>Stramenopiles</taxon>
        <taxon>Ochrophyta</taxon>
        <taxon>Bacillariophyta</taxon>
        <taxon>Fragilariophyceae</taxon>
        <taxon>Fragilariophycidae</taxon>
        <taxon>Licmophorales</taxon>
        <taxon>Licmophoraceae</taxon>
        <taxon>Licmophora</taxon>
    </lineage>
</organism>
<evidence type="ECO:0000256" key="4">
    <source>
        <dbReference type="ARBA" id="ARBA00022692"/>
    </source>
</evidence>
<keyword evidence="4 9" id="KW-0812">Transmembrane</keyword>
<feature type="transmembrane region" description="Helical" evidence="9">
    <location>
        <begin position="139"/>
        <end position="161"/>
    </location>
</feature>
<dbReference type="GO" id="GO:0009535">
    <property type="term" value="C:chloroplast thylakoid membrane"/>
    <property type="evidence" value="ECO:0007669"/>
    <property type="project" value="UniProtKB-SubCell"/>
</dbReference>
<sequence length="423" mass="47116">MKIFNKLSLRLILQRLLISLSVIIFIRVGSFLPVPGINHTDLALYIQNNPLARSLVSTFSGKDTFVIGLFTLNIFPYINASILIQLIIAFSPSLSKLQKEGDLTSRRSLNRLTRFITLISATIQSIGIGLYLRQVLFDWNLLLLFQIVLWLTTGAMIVLWLSELITDYGLGNGASLLIYTNIVSSFPNLYKTILLENSENLTVVSYFGIGSLLFVSLMGIVLLQEGVRKIPLLSSKQLNQSSNRSIDIINTNTYIPLKLNQAGVMPIILTTAVLVLPSYITSLGFFPTLSIPRLEIFSSILYWMVYFGFILGFSLFYSTIILNPKDISDQLQKMAVTIPGVRPGVQTTFYLKKVMQRLTLIGALALASLATLPNFIEGIFNVSSFNGLSTTSLLIMAGVLVDISREVEDIIYSNIYKKDTIKL</sequence>
<feature type="transmembrane region" description="Helical" evidence="9">
    <location>
        <begin position="65"/>
        <end position="91"/>
    </location>
</feature>
<comment type="subunit">
    <text evidence="9">Component of the plastid Sec protein translocase complex, which is composed of at least SecY and SecE.</text>
</comment>
<evidence type="ECO:0000256" key="8">
    <source>
        <dbReference type="ARBA" id="ARBA00023136"/>
    </source>
</evidence>
<dbReference type="InterPro" id="IPR002208">
    <property type="entry name" value="SecY/SEC61-alpha"/>
</dbReference>
<keyword evidence="5 9" id="KW-0653">Protein transport</keyword>
<feature type="transmembrane region" description="Helical" evidence="9">
    <location>
        <begin position="358"/>
        <end position="376"/>
    </location>
</feature>
<dbReference type="HAMAP" id="MF_01465">
    <property type="entry name" value="SecY"/>
    <property type="match status" value="1"/>
</dbReference>
<evidence type="ECO:0000256" key="9">
    <source>
        <dbReference type="HAMAP-Rule" id="MF_01465"/>
    </source>
</evidence>
<comment type="function">
    <text evidence="9">The central subunit of the protein translocation channel SecYE. Consists of two halves formed by TMs 1-5 and 6-10. These two domains form a lateral gate at the front which open onto the bilayer between TMs 2 and 7, and are clamped together by SecE at the back. The channel is closed by both a pore ring composed of hydrophobic SecY resides and a short helix (helix 2A) on the extracellular side of the membrane which forms a plug.</text>
</comment>
<dbReference type="PROSITE" id="PS00756">
    <property type="entry name" value="SECY_2"/>
    <property type="match status" value="1"/>
</dbReference>
<protein>
    <recommendedName>
        <fullName evidence="9">Protein translocase subunit SecY</fullName>
    </recommendedName>
</protein>
<keyword evidence="12" id="KW-0150">Chloroplast</keyword>
<dbReference type="AlphaFoldDB" id="A0A2U9NNR5"/>
<gene>
    <name evidence="9 12" type="primary">secY</name>
</gene>
<name>A0A2U9NNR5_9STRA</name>
<comment type="subcellular location">
    <subcellularLocation>
        <location evidence="1 10">Membrane</location>
        <topology evidence="1 10">Multi-pass membrane protein</topology>
    </subcellularLocation>
    <subcellularLocation>
        <location evidence="9">Plastid</location>
        <location evidence="9">Chloroplast thylakoid membrane</location>
        <topology evidence="9">Multi-pass membrane protein</topology>
    </subcellularLocation>
</comment>
<keyword evidence="12" id="KW-0934">Plastid</keyword>
<evidence type="ECO:0000256" key="6">
    <source>
        <dbReference type="ARBA" id="ARBA00022989"/>
    </source>
</evidence>
<evidence type="ECO:0000256" key="5">
    <source>
        <dbReference type="ARBA" id="ARBA00022927"/>
    </source>
</evidence>
<feature type="transmembrane region" description="Helical" evidence="9">
    <location>
        <begin position="168"/>
        <end position="190"/>
    </location>
</feature>
<proteinExistence type="inferred from homology"/>
<evidence type="ECO:0000256" key="2">
    <source>
        <dbReference type="ARBA" id="ARBA00005751"/>
    </source>
</evidence>